<evidence type="ECO:0000259" key="9">
    <source>
        <dbReference type="Pfam" id="PF12704"/>
    </source>
</evidence>
<keyword evidence="2" id="KW-1003">Cell membrane</keyword>
<organism evidence="10 11">
    <name type="scientific">Acetobacteroides hydrogenigenes</name>
    <dbReference type="NCBI Taxonomy" id="979970"/>
    <lineage>
        <taxon>Bacteria</taxon>
        <taxon>Pseudomonadati</taxon>
        <taxon>Bacteroidota</taxon>
        <taxon>Bacteroidia</taxon>
        <taxon>Bacteroidales</taxon>
        <taxon>Rikenellaceae</taxon>
        <taxon>Acetobacteroides</taxon>
    </lineage>
</organism>
<dbReference type="InterPro" id="IPR025857">
    <property type="entry name" value="MacB_PCD"/>
</dbReference>
<comment type="caution">
    <text evidence="10">The sequence shown here is derived from an EMBL/GenBank/DDBJ whole genome shotgun (WGS) entry which is preliminary data.</text>
</comment>
<evidence type="ECO:0000256" key="5">
    <source>
        <dbReference type="ARBA" id="ARBA00023136"/>
    </source>
</evidence>
<dbReference type="EMBL" id="SLWB01000010">
    <property type="protein sequence ID" value="TCN65623.1"/>
    <property type="molecule type" value="Genomic_DNA"/>
</dbReference>
<reference evidence="10 11" key="1">
    <citation type="submission" date="2019-03" db="EMBL/GenBank/DDBJ databases">
        <title>Genomic Encyclopedia of Archaeal and Bacterial Type Strains, Phase II (KMG-II): from individual species to whole genera.</title>
        <authorList>
            <person name="Goeker M."/>
        </authorList>
    </citation>
    <scope>NUCLEOTIDE SEQUENCE [LARGE SCALE GENOMIC DNA]</scope>
    <source>
        <strain evidence="10 11">RL-C</strain>
    </source>
</reference>
<evidence type="ECO:0000256" key="1">
    <source>
        <dbReference type="ARBA" id="ARBA00004651"/>
    </source>
</evidence>
<feature type="transmembrane region" description="Helical" evidence="7">
    <location>
        <begin position="289"/>
        <end position="318"/>
    </location>
</feature>
<gene>
    <name evidence="10" type="ORF">CLV25_11012</name>
</gene>
<evidence type="ECO:0000259" key="8">
    <source>
        <dbReference type="Pfam" id="PF02687"/>
    </source>
</evidence>
<comment type="similarity">
    <text evidence="6">Belongs to the ABC-4 integral membrane protein family.</text>
</comment>
<dbReference type="PANTHER" id="PTHR30572:SF4">
    <property type="entry name" value="ABC TRANSPORTER PERMEASE YTRF"/>
    <property type="match status" value="1"/>
</dbReference>
<evidence type="ECO:0000256" key="3">
    <source>
        <dbReference type="ARBA" id="ARBA00022692"/>
    </source>
</evidence>
<proteinExistence type="inferred from homology"/>
<keyword evidence="11" id="KW-1185">Reference proteome</keyword>
<comment type="subcellular location">
    <subcellularLocation>
        <location evidence="1">Cell membrane</location>
        <topology evidence="1">Multi-pass membrane protein</topology>
    </subcellularLocation>
</comment>
<evidence type="ECO:0000313" key="10">
    <source>
        <dbReference type="EMBL" id="TCN65623.1"/>
    </source>
</evidence>
<keyword evidence="3 7" id="KW-0812">Transmembrane</keyword>
<dbReference type="Proteomes" id="UP000294830">
    <property type="component" value="Unassembled WGS sequence"/>
</dbReference>
<feature type="domain" description="MacB-like periplasmic core" evidence="9">
    <location>
        <begin position="25"/>
        <end position="252"/>
    </location>
</feature>
<evidence type="ECO:0000256" key="7">
    <source>
        <dbReference type="SAM" id="Phobius"/>
    </source>
</evidence>
<feature type="transmembrane region" description="Helical" evidence="7">
    <location>
        <begin position="379"/>
        <end position="399"/>
    </location>
</feature>
<dbReference type="Pfam" id="PF12704">
    <property type="entry name" value="MacB_PCD"/>
    <property type="match status" value="1"/>
</dbReference>
<dbReference type="AlphaFoldDB" id="A0A4R2EBC3"/>
<feature type="transmembrane region" description="Helical" evidence="7">
    <location>
        <begin position="341"/>
        <end position="367"/>
    </location>
</feature>
<feature type="transmembrane region" description="Helical" evidence="7">
    <location>
        <begin position="26"/>
        <end position="46"/>
    </location>
</feature>
<dbReference type="Pfam" id="PF02687">
    <property type="entry name" value="FtsX"/>
    <property type="match status" value="1"/>
</dbReference>
<dbReference type="RefSeq" id="WP_165877062.1">
    <property type="nucleotide sequence ID" value="NZ_SLWB01000010.1"/>
</dbReference>
<accession>A0A4R2EBC3</accession>
<dbReference type="PANTHER" id="PTHR30572">
    <property type="entry name" value="MEMBRANE COMPONENT OF TRANSPORTER-RELATED"/>
    <property type="match status" value="1"/>
</dbReference>
<dbReference type="GO" id="GO:0022857">
    <property type="term" value="F:transmembrane transporter activity"/>
    <property type="evidence" value="ECO:0007669"/>
    <property type="project" value="TreeGrafter"/>
</dbReference>
<evidence type="ECO:0000256" key="4">
    <source>
        <dbReference type="ARBA" id="ARBA00022989"/>
    </source>
</evidence>
<evidence type="ECO:0000256" key="2">
    <source>
        <dbReference type="ARBA" id="ARBA00022475"/>
    </source>
</evidence>
<sequence length="416" mass="45214">MRAGAFVHENLRISWLSIRSNPLRTILTIVIIAIGLMALVGITTAIDSIKSSITSTFSMMGANSFTITSRDFNIRVGGDSRGRVRNNPNVSYNEAIQFKERYEMPSNISIYMRIGGARIIRGNGNETNPNNTIVSADENFITNSGYEMEKGRGIVRSEVENLNHVAVIGQDIAKKLFPKKTDATGEIINTVGGKYRVVGVLKSKGGMMGGGTDRMVIIPVTIGKTLRAREQSSFSILVMPRNPMHFKEAPKQAEGLFRSIRKLRATDPSDFNIIKSDAIAKVLIENLKYVTYAATLIGFITLLGAAVGLMNIMLVAVAEKTQEIGVRKAIGAKSKNIKQQFLFESIMICQMGGMLGIILGVLIGNVISSLIGSPFIVPWGWIAIGILLSFGVGLASGYLPAVKAARLDPIEALRYE</sequence>
<protein>
    <submittedName>
        <fullName evidence="10">Putative ABC transport system permease protein</fullName>
    </submittedName>
</protein>
<dbReference type="InterPro" id="IPR050250">
    <property type="entry name" value="Macrolide_Exporter_MacB"/>
</dbReference>
<feature type="domain" description="ABC3 transporter permease C-terminal" evidence="8">
    <location>
        <begin position="296"/>
        <end position="409"/>
    </location>
</feature>
<dbReference type="GO" id="GO:0005886">
    <property type="term" value="C:plasma membrane"/>
    <property type="evidence" value="ECO:0007669"/>
    <property type="project" value="UniProtKB-SubCell"/>
</dbReference>
<dbReference type="InterPro" id="IPR003838">
    <property type="entry name" value="ABC3_permease_C"/>
</dbReference>
<name>A0A4R2EBC3_9BACT</name>
<evidence type="ECO:0000256" key="6">
    <source>
        <dbReference type="ARBA" id="ARBA00038076"/>
    </source>
</evidence>
<evidence type="ECO:0000313" key="11">
    <source>
        <dbReference type="Proteomes" id="UP000294830"/>
    </source>
</evidence>
<keyword evidence="5 7" id="KW-0472">Membrane</keyword>
<keyword evidence="4 7" id="KW-1133">Transmembrane helix</keyword>